<evidence type="ECO:0000256" key="2">
    <source>
        <dbReference type="SAM" id="Phobius"/>
    </source>
</evidence>
<gene>
    <name evidence="3" type="ORF">KFE25_000434</name>
</gene>
<dbReference type="AlphaFoldDB" id="A0A8J5XH43"/>
<keyword evidence="2" id="KW-1133">Transmembrane helix</keyword>
<dbReference type="EMBL" id="JAGTXO010000006">
    <property type="protein sequence ID" value="KAG8467118.1"/>
    <property type="molecule type" value="Genomic_DNA"/>
</dbReference>
<dbReference type="PANTHER" id="PTHR11183">
    <property type="entry name" value="GLYCOGENIN SUBFAMILY MEMBER"/>
    <property type="match status" value="1"/>
</dbReference>
<feature type="compositionally biased region" description="Acidic residues" evidence="1">
    <location>
        <begin position="1"/>
        <end position="10"/>
    </location>
</feature>
<evidence type="ECO:0000313" key="3">
    <source>
        <dbReference type="EMBL" id="KAG8467118.1"/>
    </source>
</evidence>
<dbReference type="Gene3D" id="3.90.550.10">
    <property type="entry name" value="Spore Coat Polysaccharide Biosynthesis Protein SpsA, Chain A"/>
    <property type="match status" value="1"/>
</dbReference>
<dbReference type="InterPro" id="IPR029044">
    <property type="entry name" value="Nucleotide-diphossugar_trans"/>
</dbReference>
<dbReference type="InterPro" id="IPR050587">
    <property type="entry name" value="GNT1/Glycosyltrans_8"/>
</dbReference>
<proteinExistence type="predicted"/>
<dbReference type="Proteomes" id="UP000751190">
    <property type="component" value="Unassembled WGS sequence"/>
</dbReference>
<feature type="transmembrane region" description="Helical" evidence="2">
    <location>
        <begin position="31"/>
        <end position="52"/>
    </location>
</feature>
<name>A0A8J5XH43_DIALT</name>
<reference evidence="3" key="1">
    <citation type="submission" date="2021-05" db="EMBL/GenBank/DDBJ databases">
        <title>The genome of the haptophyte Pavlova lutheri (Diacronema luteri, Pavlovales) - a model for lipid biosynthesis in eukaryotic algae.</title>
        <authorList>
            <person name="Hulatt C.J."/>
            <person name="Posewitz M.C."/>
        </authorList>
    </citation>
    <scope>NUCLEOTIDE SEQUENCE</scope>
    <source>
        <strain evidence="3">NIVA-4/92</strain>
    </source>
</reference>
<keyword evidence="2" id="KW-0812">Transmembrane</keyword>
<keyword evidence="4" id="KW-1185">Reference proteome</keyword>
<accession>A0A8J5XH43</accession>
<keyword evidence="2" id="KW-0472">Membrane</keyword>
<evidence type="ECO:0000256" key="1">
    <source>
        <dbReference type="SAM" id="MobiDB-lite"/>
    </source>
</evidence>
<dbReference type="SUPFAM" id="SSF53448">
    <property type="entry name" value="Nucleotide-diphospho-sugar transferases"/>
    <property type="match status" value="1"/>
</dbReference>
<evidence type="ECO:0000313" key="4">
    <source>
        <dbReference type="Proteomes" id="UP000751190"/>
    </source>
</evidence>
<sequence>MEDERDESESLVDTPPAPPAKARAPRCERRTSAVCCCVLLALACASAGAWWYRVSRPCYNRRFAYATMITKHVGTGELSPCYKAALAMLLTSWLATNSTYPFLLMTTAELDEGLQAIIDERPGAIIPLRVAQLQTETAKRGDLGAMATKLRLWDLGAEAAPPLALNANGTNSAAAWLSAHGAYDQIAYYDSDHLFLSNADRIFDECGCEQMFCGVWDPRMPAHAFPRKFGSAKEGTYTRRLVNAGMMVVRPLAQYGRHLREWWARRAELLVGSDAGYVITGSDQTWFNYMMGADFNLVGENYNVGHISRKTIINSNGTDFVKFIFLNGTARNESVGTVIHLKPWNNGRVPAETAFHRAVLRRFANGYVRALLKDPRCHARRREVMRVRPEDLAALAKAKASARAG</sequence>
<evidence type="ECO:0008006" key="5">
    <source>
        <dbReference type="Google" id="ProtNLM"/>
    </source>
</evidence>
<protein>
    <recommendedName>
        <fullName evidence="5">Nucleotide-diphospho-sugar transferase domain-containing protein</fullName>
    </recommendedName>
</protein>
<feature type="region of interest" description="Disordered" evidence="1">
    <location>
        <begin position="1"/>
        <end position="23"/>
    </location>
</feature>
<organism evidence="3 4">
    <name type="scientific">Diacronema lutheri</name>
    <name type="common">Unicellular marine alga</name>
    <name type="synonym">Monochrysis lutheri</name>
    <dbReference type="NCBI Taxonomy" id="2081491"/>
    <lineage>
        <taxon>Eukaryota</taxon>
        <taxon>Haptista</taxon>
        <taxon>Haptophyta</taxon>
        <taxon>Pavlovophyceae</taxon>
        <taxon>Pavlovales</taxon>
        <taxon>Pavlovaceae</taxon>
        <taxon>Diacronema</taxon>
    </lineage>
</organism>
<comment type="caution">
    <text evidence="3">The sequence shown here is derived from an EMBL/GenBank/DDBJ whole genome shotgun (WGS) entry which is preliminary data.</text>
</comment>